<keyword evidence="4 5" id="KW-0408">Iron</keyword>
<dbReference type="InterPro" id="IPR050121">
    <property type="entry name" value="Cytochrome_P450_monoxygenase"/>
</dbReference>
<dbReference type="PANTHER" id="PTHR24305">
    <property type="entry name" value="CYTOCHROME P450"/>
    <property type="match status" value="1"/>
</dbReference>
<dbReference type="AlphaFoldDB" id="A0A3S4AQH7"/>
<evidence type="ECO:0000256" key="3">
    <source>
        <dbReference type="ARBA" id="ARBA00022723"/>
    </source>
</evidence>
<dbReference type="GO" id="GO:0020037">
    <property type="term" value="F:heme binding"/>
    <property type="evidence" value="ECO:0007669"/>
    <property type="project" value="InterPro"/>
</dbReference>
<keyword evidence="2 5" id="KW-0349">Heme</keyword>
<dbReference type="GO" id="GO:0004497">
    <property type="term" value="F:monooxygenase activity"/>
    <property type="evidence" value="ECO:0007669"/>
    <property type="project" value="InterPro"/>
</dbReference>
<evidence type="ECO:0000256" key="6">
    <source>
        <dbReference type="SAM" id="Phobius"/>
    </source>
</evidence>
<feature type="binding site" description="axial binding residue" evidence="5">
    <location>
        <position position="503"/>
    </location>
    <ligand>
        <name>heme</name>
        <dbReference type="ChEBI" id="CHEBI:30413"/>
    </ligand>
    <ligandPart>
        <name>Fe</name>
        <dbReference type="ChEBI" id="CHEBI:18248"/>
    </ligandPart>
</feature>
<dbReference type="Gene3D" id="1.10.630.10">
    <property type="entry name" value="Cytochrome P450"/>
    <property type="match status" value="1"/>
</dbReference>
<protein>
    <submittedName>
        <fullName evidence="7">70371948-5753-4d1d-b895-a53143ac4243</fullName>
    </submittedName>
</protein>
<dbReference type="PRINTS" id="PR00463">
    <property type="entry name" value="EP450I"/>
</dbReference>
<keyword evidence="3 5" id="KW-0479">Metal-binding</keyword>
<gene>
    <name evidence="7" type="ORF">TT172_LOCUS2818</name>
</gene>
<feature type="transmembrane region" description="Helical" evidence="6">
    <location>
        <begin position="262"/>
        <end position="280"/>
    </location>
</feature>
<dbReference type="InterPro" id="IPR036396">
    <property type="entry name" value="Cyt_P450_sf"/>
</dbReference>
<evidence type="ECO:0000256" key="1">
    <source>
        <dbReference type="ARBA" id="ARBA00010617"/>
    </source>
</evidence>
<feature type="transmembrane region" description="Helical" evidence="6">
    <location>
        <begin position="37"/>
        <end position="59"/>
    </location>
</feature>
<keyword evidence="6" id="KW-0812">Transmembrane</keyword>
<comment type="similarity">
    <text evidence="1">Belongs to the cytochrome P450 family.</text>
</comment>
<name>A0A3S4AQH7_9PEZI</name>
<dbReference type="Proteomes" id="UP000289323">
    <property type="component" value="Unassembled WGS sequence"/>
</dbReference>
<dbReference type="SUPFAM" id="SSF48264">
    <property type="entry name" value="Cytochrome P450"/>
    <property type="match status" value="1"/>
</dbReference>
<proteinExistence type="inferred from homology"/>
<dbReference type="PANTHER" id="PTHR24305:SF166">
    <property type="entry name" value="CYTOCHROME P450 12A4, MITOCHONDRIAL-RELATED"/>
    <property type="match status" value="1"/>
</dbReference>
<dbReference type="FunFam" id="1.10.630.10:FF:000051">
    <property type="entry name" value="Cytochrome P450 monooxygenase (Fum15)"/>
    <property type="match status" value="1"/>
</dbReference>
<dbReference type="PRINTS" id="PR00385">
    <property type="entry name" value="P450"/>
</dbReference>
<dbReference type="GO" id="GO:0005506">
    <property type="term" value="F:iron ion binding"/>
    <property type="evidence" value="ECO:0007669"/>
    <property type="project" value="InterPro"/>
</dbReference>
<dbReference type="Pfam" id="PF00067">
    <property type="entry name" value="p450"/>
    <property type="match status" value="1"/>
</dbReference>
<evidence type="ECO:0000313" key="7">
    <source>
        <dbReference type="EMBL" id="SPQ20399.1"/>
    </source>
</evidence>
<organism evidence="7 8">
    <name type="scientific">Thermothielavioides terrestris</name>
    <dbReference type="NCBI Taxonomy" id="2587410"/>
    <lineage>
        <taxon>Eukaryota</taxon>
        <taxon>Fungi</taxon>
        <taxon>Dikarya</taxon>
        <taxon>Ascomycota</taxon>
        <taxon>Pezizomycotina</taxon>
        <taxon>Sordariomycetes</taxon>
        <taxon>Sordariomycetidae</taxon>
        <taxon>Sordariales</taxon>
        <taxon>Chaetomiaceae</taxon>
        <taxon>Thermothielavioides</taxon>
    </lineage>
</organism>
<evidence type="ECO:0000313" key="8">
    <source>
        <dbReference type="Proteomes" id="UP000289323"/>
    </source>
</evidence>
<accession>A0A3S4AQH7</accession>
<dbReference type="EMBL" id="OUUZ01000004">
    <property type="protein sequence ID" value="SPQ20399.1"/>
    <property type="molecule type" value="Genomic_DNA"/>
</dbReference>
<dbReference type="InterPro" id="IPR001128">
    <property type="entry name" value="Cyt_P450"/>
</dbReference>
<dbReference type="GO" id="GO:0016705">
    <property type="term" value="F:oxidoreductase activity, acting on paired donors, with incorporation or reduction of molecular oxygen"/>
    <property type="evidence" value="ECO:0007669"/>
    <property type="project" value="InterPro"/>
</dbReference>
<keyword evidence="6" id="KW-0472">Membrane</keyword>
<comment type="cofactor">
    <cofactor evidence="5">
        <name>heme</name>
        <dbReference type="ChEBI" id="CHEBI:30413"/>
    </cofactor>
</comment>
<sequence>MTLASQLFGFPSLTLAAAVEALLAIRLYPDYVRSHGHLMAVVGAILVNYAFGIVFWAFLYPRFFSPLRRIPGPKALLSAAYISLIVKDGPGGNLFLDLAERYPDQDLIALDAFGRQILVAKPRLLADLLVHKCYDFSKPKRISAFLRRIIGDGLITLEEDQHKFLRKNTMPAFHARHITELYPMMWAKAGILMRALNREIANAAGAESKGSAVLELTSWASKVTLDIIGVAGMGRALNVVEKASDPLQEIYEQLLEPDREKLIFATLCLAVGFPVIRMFPWKMNDLFVYLISSLDNICRDLIREKRRAIQQDKDDHFDILSLLIKSNNFDDEVLKDQLLTFLAAGHETTASALTWSSYLLAKHPEYQQKLRDEVTAALGEIITAQQQQQQQPPPSADVLAGTLRQLPYLNGVMHETLRLYPTVPLTMREALRDTRLGEQAVPRGTEVVVSIWQINRSREIWGADAAAFRPERWINADDGRANRHGGAKSNYDFLTFLQGPRSCIGQEFARAEMRCLLAALVTSFEWELAMDEDSAVPRGVITIKPEHGMYLRMRPLRQGV</sequence>
<dbReference type="InterPro" id="IPR002401">
    <property type="entry name" value="Cyt_P450_E_grp-I"/>
</dbReference>
<dbReference type="CDD" id="cd11069">
    <property type="entry name" value="CYP_FUM15-like"/>
    <property type="match status" value="1"/>
</dbReference>
<keyword evidence="6" id="KW-1133">Transmembrane helix</keyword>
<reference evidence="7 8" key="1">
    <citation type="submission" date="2018-04" db="EMBL/GenBank/DDBJ databases">
        <authorList>
            <person name="Huttner S."/>
            <person name="Dainat J."/>
        </authorList>
    </citation>
    <scope>NUCLEOTIDE SEQUENCE [LARGE SCALE GENOMIC DNA]</scope>
</reference>
<evidence type="ECO:0000256" key="4">
    <source>
        <dbReference type="ARBA" id="ARBA00023004"/>
    </source>
</evidence>
<evidence type="ECO:0000256" key="2">
    <source>
        <dbReference type="ARBA" id="ARBA00022617"/>
    </source>
</evidence>
<evidence type="ECO:0000256" key="5">
    <source>
        <dbReference type="PIRSR" id="PIRSR602401-1"/>
    </source>
</evidence>